<protein>
    <submittedName>
        <fullName evidence="2">POLB isoform 1</fullName>
    </submittedName>
</protein>
<feature type="non-terminal residue" evidence="2">
    <location>
        <position position="1"/>
    </location>
</feature>
<feature type="domain" description="DNA polymerase beta palm" evidence="1">
    <location>
        <begin position="1"/>
        <end position="55"/>
    </location>
</feature>
<dbReference type="Pfam" id="PF14792">
    <property type="entry name" value="DNA_pol_B_palm"/>
    <property type="match status" value="1"/>
</dbReference>
<sequence length="105" mass="11659">ESSGDMDVLLTHPSFTSESTKQPKLLHQVVEQLQKVHFITDTLSKGETKFMELQENPCQWIVKKTSLITSSGNTGNPRTGANEACILPGRHNPIGVLIYFLTFAM</sequence>
<dbReference type="AlphaFoldDB" id="A0A2J8N783"/>
<dbReference type="Gene3D" id="3.30.460.10">
    <property type="entry name" value="Beta Polymerase, domain 2"/>
    <property type="match status" value="1"/>
</dbReference>
<dbReference type="InterPro" id="IPR028207">
    <property type="entry name" value="DNA_pol_B_palm_palm"/>
</dbReference>
<reference evidence="2 3" key="1">
    <citation type="submission" date="2017-12" db="EMBL/GenBank/DDBJ databases">
        <title>High-resolution comparative analysis of great ape genomes.</title>
        <authorList>
            <person name="Pollen A."/>
            <person name="Hastie A."/>
            <person name="Hormozdiari F."/>
            <person name="Dougherty M."/>
            <person name="Liu R."/>
            <person name="Chaisson M."/>
            <person name="Hoppe E."/>
            <person name="Hill C."/>
            <person name="Pang A."/>
            <person name="Hillier L."/>
            <person name="Baker C."/>
            <person name="Armstrong J."/>
            <person name="Shendure J."/>
            <person name="Paten B."/>
            <person name="Wilson R."/>
            <person name="Chao H."/>
            <person name="Schneider V."/>
            <person name="Ventura M."/>
            <person name="Kronenberg Z."/>
            <person name="Murali S."/>
            <person name="Gordon D."/>
            <person name="Cantsilieris S."/>
            <person name="Munson K."/>
            <person name="Nelson B."/>
            <person name="Raja A."/>
            <person name="Underwood J."/>
            <person name="Diekhans M."/>
            <person name="Fiddes I."/>
            <person name="Haussler D."/>
            <person name="Eichler E."/>
        </authorList>
    </citation>
    <scope>NUCLEOTIDE SEQUENCE [LARGE SCALE GENOMIC DNA]</scope>
    <source>
        <strain evidence="2">Yerkes chimp pedigree #C0471</strain>
    </source>
</reference>
<dbReference type="Proteomes" id="UP000236370">
    <property type="component" value="Unassembled WGS sequence"/>
</dbReference>
<dbReference type="EMBL" id="NBAG03000233">
    <property type="protein sequence ID" value="PNI67629.1"/>
    <property type="molecule type" value="Genomic_DNA"/>
</dbReference>
<evidence type="ECO:0000313" key="3">
    <source>
        <dbReference type="Proteomes" id="UP000236370"/>
    </source>
</evidence>
<proteinExistence type="predicted"/>
<dbReference type="InterPro" id="IPR043519">
    <property type="entry name" value="NT_sf"/>
</dbReference>
<dbReference type="SUPFAM" id="SSF81301">
    <property type="entry name" value="Nucleotidyltransferase"/>
    <property type="match status" value="1"/>
</dbReference>
<gene>
    <name evidence="2" type="ORF">CK820_G0013029</name>
</gene>
<comment type="caution">
    <text evidence="2">The sequence shown here is derived from an EMBL/GenBank/DDBJ whole genome shotgun (WGS) entry which is preliminary data.</text>
</comment>
<evidence type="ECO:0000259" key="1">
    <source>
        <dbReference type="Pfam" id="PF14792"/>
    </source>
</evidence>
<evidence type="ECO:0000313" key="2">
    <source>
        <dbReference type="EMBL" id="PNI67629.1"/>
    </source>
</evidence>
<accession>A0A2J8N783</accession>
<name>A0A2J8N783_PANTR</name>
<organism evidence="2 3">
    <name type="scientific">Pan troglodytes</name>
    <name type="common">Chimpanzee</name>
    <dbReference type="NCBI Taxonomy" id="9598"/>
    <lineage>
        <taxon>Eukaryota</taxon>
        <taxon>Metazoa</taxon>
        <taxon>Chordata</taxon>
        <taxon>Craniata</taxon>
        <taxon>Vertebrata</taxon>
        <taxon>Euteleostomi</taxon>
        <taxon>Mammalia</taxon>
        <taxon>Eutheria</taxon>
        <taxon>Euarchontoglires</taxon>
        <taxon>Primates</taxon>
        <taxon>Haplorrhini</taxon>
        <taxon>Catarrhini</taxon>
        <taxon>Hominidae</taxon>
        <taxon>Pan</taxon>
    </lineage>
</organism>